<comment type="caution">
    <text evidence="8">The sequence shown here is derived from an EMBL/GenBank/DDBJ whole genome shotgun (WGS) entry which is preliminary data.</text>
</comment>
<feature type="transmembrane region" description="Helical" evidence="7">
    <location>
        <begin position="115"/>
        <end position="140"/>
    </location>
</feature>
<evidence type="ECO:0000256" key="7">
    <source>
        <dbReference type="SAM" id="Phobius"/>
    </source>
</evidence>
<evidence type="ECO:0000313" key="9">
    <source>
        <dbReference type="Proteomes" id="UP001201873"/>
    </source>
</evidence>
<dbReference type="InterPro" id="IPR050833">
    <property type="entry name" value="Poly_Biosynth_Transport"/>
</dbReference>
<feature type="transmembrane region" description="Helical" evidence="7">
    <location>
        <begin position="408"/>
        <end position="428"/>
    </location>
</feature>
<keyword evidence="2" id="KW-1003">Cell membrane</keyword>
<keyword evidence="3 7" id="KW-0812">Transmembrane</keyword>
<feature type="transmembrane region" description="Helical" evidence="7">
    <location>
        <begin position="306"/>
        <end position="327"/>
    </location>
</feature>
<gene>
    <name evidence="8" type="ORF">MXD59_07890</name>
</gene>
<evidence type="ECO:0000313" key="8">
    <source>
        <dbReference type="EMBL" id="MCK9875692.1"/>
    </source>
</evidence>
<feature type="region of interest" description="Disordered" evidence="6">
    <location>
        <begin position="1"/>
        <end position="68"/>
    </location>
</feature>
<feature type="transmembrane region" description="Helical" evidence="7">
    <location>
        <begin position="339"/>
        <end position="359"/>
    </location>
</feature>
<keyword evidence="9" id="KW-1185">Reference proteome</keyword>
<feature type="transmembrane region" description="Helical" evidence="7">
    <location>
        <begin position="468"/>
        <end position="487"/>
    </location>
</feature>
<evidence type="ECO:0000256" key="6">
    <source>
        <dbReference type="SAM" id="MobiDB-lite"/>
    </source>
</evidence>
<feature type="transmembrane region" description="Helical" evidence="7">
    <location>
        <begin position="78"/>
        <end position="103"/>
    </location>
</feature>
<feature type="transmembrane region" description="Helical" evidence="7">
    <location>
        <begin position="152"/>
        <end position="174"/>
    </location>
</feature>
<reference evidence="8 9" key="1">
    <citation type="submission" date="2022-04" db="EMBL/GenBank/DDBJ databases">
        <title>Genome diversity in the genus Frankia.</title>
        <authorList>
            <person name="Carlos-Shanley C."/>
            <person name="Hahn D."/>
        </authorList>
    </citation>
    <scope>NUCLEOTIDE SEQUENCE [LARGE SCALE GENOMIC DNA]</scope>
    <source>
        <strain evidence="8 9">Ag45/Mut15</strain>
    </source>
</reference>
<keyword evidence="4 7" id="KW-1133">Transmembrane helix</keyword>
<dbReference type="PANTHER" id="PTHR30250">
    <property type="entry name" value="PST FAMILY PREDICTED COLANIC ACID TRANSPORTER"/>
    <property type="match status" value="1"/>
</dbReference>
<proteinExistence type="predicted"/>
<name>A0ABT0JVX9_9ACTN</name>
<sequence>MDESGRSTLTATTVATPPTAAPPATGPSPDLLVDALAGPLAEPAETSASVDRAGPAKGAGVDGGANGARHRQRSSIRVILAIATSVIGTQIVTSVLGAGFWAAAARSYPAAQVGVASATTSAMAVLGVLGMLGMGTLLIIEVPRHDRSGQLWLMRAALLVVAITAGVLGLLWAVAARWTSEAMRPLADNPLTMLVFVIGVGLTAVTSVFDQAVLIRGRGGLQFTRNLITAAAKVGLVLGLVALGVTSGFSLYGVWVLAMVISLPVCVLGLVPPGRHTQASGPTGAGWRWGLRELRGHSRSAFGHHVVNLALQAPTLLLPVLAALTVSAEHTAYFSSARLAAAFLFMPPYALAIALYAGAQGDIARAVERARVTLPLGIAVSAGLYVAAAVVAHPLLSLFGREYADRAYTPFLLMALAGIPLVAKDHFVALCRTDGRIRRAAIFVACGTAAELGCAATAGAFYGLNGLAAGWTAAVTLQALALIPVLLRSLRRPRPTARQTPLSP</sequence>
<feature type="transmembrane region" description="Helical" evidence="7">
    <location>
        <begin position="440"/>
        <end position="462"/>
    </location>
</feature>
<feature type="transmembrane region" description="Helical" evidence="7">
    <location>
        <begin position="371"/>
        <end position="396"/>
    </location>
</feature>
<dbReference type="RefSeq" id="WP_248824111.1">
    <property type="nucleotide sequence ID" value="NZ_JALKFT010000006.1"/>
</dbReference>
<evidence type="ECO:0000256" key="4">
    <source>
        <dbReference type="ARBA" id="ARBA00022989"/>
    </source>
</evidence>
<dbReference type="EMBL" id="JALKFT010000006">
    <property type="protein sequence ID" value="MCK9875692.1"/>
    <property type="molecule type" value="Genomic_DNA"/>
</dbReference>
<evidence type="ECO:0000256" key="5">
    <source>
        <dbReference type="ARBA" id="ARBA00023136"/>
    </source>
</evidence>
<organism evidence="8 9">
    <name type="scientific">Frankia umida</name>
    <dbReference type="NCBI Taxonomy" id="573489"/>
    <lineage>
        <taxon>Bacteria</taxon>
        <taxon>Bacillati</taxon>
        <taxon>Actinomycetota</taxon>
        <taxon>Actinomycetes</taxon>
        <taxon>Frankiales</taxon>
        <taxon>Frankiaceae</taxon>
        <taxon>Frankia</taxon>
    </lineage>
</organism>
<feature type="transmembrane region" description="Helical" evidence="7">
    <location>
        <begin position="252"/>
        <end position="271"/>
    </location>
</feature>
<evidence type="ECO:0000256" key="1">
    <source>
        <dbReference type="ARBA" id="ARBA00004651"/>
    </source>
</evidence>
<evidence type="ECO:0000256" key="2">
    <source>
        <dbReference type="ARBA" id="ARBA00022475"/>
    </source>
</evidence>
<evidence type="ECO:0000256" key="3">
    <source>
        <dbReference type="ARBA" id="ARBA00022692"/>
    </source>
</evidence>
<dbReference type="Proteomes" id="UP001201873">
    <property type="component" value="Unassembled WGS sequence"/>
</dbReference>
<feature type="transmembrane region" description="Helical" evidence="7">
    <location>
        <begin position="194"/>
        <end position="215"/>
    </location>
</feature>
<feature type="transmembrane region" description="Helical" evidence="7">
    <location>
        <begin position="227"/>
        <end position="246"/>
    </location>
</feature>
<comment type="subcellular location">
    <subcellularLocation>
        <location evidence="1">Cell membrane</location>
        <topology evidence="1">Multi-pass membrane protein</topology>
    </subcellularLocation>
</comment>
<accession>A0ABT0JVX9</accession>
<evidence type="ECO:0008006" key="10">
    <source>
        <dbReference type="Google" id="ProtNLM"/>
    </source>
</evidence>
<dbReference type="PANTHER" id="PTHR30250:SF11">
    <property type="entry name" value="O-ANTIGEN TRANSPORTER-RELATED"/>
    <property type="match status" value="1"/>
</dbReference>
<feature type="compositionally biased region" description="Low complexity" evidence="6">
    <location>
        <begin position="8"/>
        <end position="18"/>
    </location>
</feature>
<protein>
    <recommendedName>
        <fullName evidence="10">Polysaccharide biosynthesis protein</fullName>
    </recommendedName>
</protein>
<keyword evidence="5 7" id="KW-0472">Membrane</keyword>